<sequence>VLPKSMMNGRKLKKDTLCIETKAGKVAIGYDPNTQTVAAEVPHNIHIHSRETPKQNILDTQPALTACTAEAFMKDAYPTVSVVRGVTYVLVDFTDLPDLFARVKAGNSPVVALDDGWSPSFAGTMFYNAAEARDEQGTKLQCIRVRMIAINLEDPACGSGCCTLGAYLALQDGARNGKYRFHFNQGSEIGRDSNLTVDLALDGQGKRVSTMRLSGQAAPVAEGTILLP</sequence>
<name>A0A6A6DCP6_9PEZI</name>
<proteinExistence type="predicted"/>
<evidence type="ECO:0000313" key="1">
    <source>
        <dbReference type="EMBL" id="KAF2175989.1"/>
    </source>
</evidence>
<feature type="non-terminal residue" evidence="1">
    <location>
        <position position="1"/>
    </location>
</feature>
<dbReference type="GO" id="GO:0003824">
    <property type="term" value="F:catalytic activity"/>
    <property type="evidence" value="ECO:0007669"/>
    <property type="project" value="InterPro"/>
</dbReference>
<protein>
    <recommendedName>
        <fullName evidence="3">Diaminopimelate epimerase-like protein</fullName>
    </recommendedName>
</protein>
<organism evidence="1 2">
    <name type="scientific">Zopfia rhizophila CBS 207.26</name>
    <dbReference type="NCBI Taxonomy" id="1314779"/>
    <lineage>
        <taxon>Eukaryota</taxon>
        <taxon>Fungi</taxon>
        <taxon>Dikarya</taxon>
        <taxon>Ascomycota</taxon>
        <taxon>Pezizomycotina</taxon>
        <taxon>Dothideomycetes</taxon>
        <taxon>Dothideomycetes incertae sedis</taxon>
        <taxon>Zopfiaceae</taxon>
        <taxon>Zopfia</taxon>
    </lineage>
</organism>
<evidence type="ECO:0008006" key="3">
    <source>
        <dbReference type="Google" id="ProtNLM"/>
    </source>
</evidence>
<dbReference type="Proteomes" id="UP000800200">
    <property type="component" value="Unassembled WGS sequence"/>
</dbReference>
<dbReference type="InterPro" id="IPR003719">
    <property type="entry name" value="Phenazine_PhzF-like"/>
</dbReference>
<dbReference type="SUPFAM" id="SSF54506">
    <property type="entry name" value="Diaminopimelate epimerase-like"/>
    <property type="match status" value="1"/>
</dbReference>
<dbReference type="OrthoDB" id="412383at2759"/>
<gene>
    <name evidence="1" type="ORF">K469DRAFT_608706</name>
</gene>
<dbReference type="EMBL" id="ML994718">
    <property type="protein sequence ID" value="KAF2175989.1"/>
    <property type="molecule type" value="Genomic_DNA"/>
</dbReference>
<accession>A0A6A6DCP6</accession>
<keyword evidence="2" id="KW-1185">Reference proteome</keyword>
<reference evidence="1" key="1">
    <citation type="journal article" date="2020" name="Stud. Mycol.">
        <title>101 Dothideomycetes genomes: a test case for predicting lifestyles and emergence of pathogens.</title>
        <authorList>
            <person name="Haridas S."/>
            <person name="Albert R."/>
            <person name="Binder M."/>
            <person name="Bloem J."/>
            <person name="Labutti K."/>
            <person name="Salamov A."/>
            <person name="Andreopoulos B."/>
            <person name="Baker S."/>
            <person name="Barry K."/>
            <person name="Bills G."/>
            <person name="Bluhm B."/>
            <person name="Cannon C."/>
            <person name="Castanera R."/>
            <person name="Culley D."/>
            <person name="Daum C."/>
            <person name="Ezra D."/>
            <person name="Gonzalez J."/>
            <person name="Henrissat B."/>
            <person name="Kuo A."/>
            <person name="Liang C."/>
            <person name="Lipzen A."/>
            <person name="Lutzoni F."/>
            <person name="Magnuson J."/>
            <person name="Mondo S."/>
            <person name="Nolan M."/>
            <person name="Ohm R."/>
            <person name="Pangilinan J."/>
            <person name="Park H.-J."/>
            <person name="Ramirez L."/>
            <person name="Alfaro M."/>
            <person name="Sun H."/>
            <person name="Tritt A."/>
            <person name="Yoshinaga Y."/>
            <person name="Zwiers L.-H."/>
            <person name="Turgeon B."/>
            <person name="Goodwin S."/>
            <person name="Spatafora J."/>
            <person name="Crous P."/>
            <person name="Grigoriev I."/>
        </authorList>
    </citation>
    <scope>NUCLEOTIDE SEQUENCE</scope>
    <source>
        <strain evidence="1">CBS 207.26</strain>
    </source>
</reference>
<dbReference type="Pfam" id="PF02567">
    <property type="entry name" value="PhzC-PhzF"/>
    <property type="match status" value="1"/>
</dbReference>
<evidence type="ECO:0000313" key="2">
    <source>
        <dbReference type="Proteomes" id="UP000800200"/>
    </source>
</evidence>
<dbReference type="AlphaFoldDB" id="A0A6A6DCP6"/>
<dbReference type="Gene3D" id="3.10.310.10">
    <property type="entry name" value="Diaminopimelate Epimerase, Chain A, domain 1"/>
    <property type="match status" value="1"/>
</dbReference>